<evidence type="ECO:0008006" key="3">
    <source>
        <dbReference type="Google" id="ProtNLM"/>
    </source>
</evidence>
<gene>
    <name evidence="1" type="ORF">SAMN05421863_10268</name>
</gene>
<name>A0A1I4QDR9_9PROT</name>
<proteinExistence type="predicted"/>
<organism evidence="1 2">
    <name type="scientific">Nitrosomonas communis</name>
    <dbReference type="NCBI Taxonomy" id="44574"/>
    <lineage>
        <taxon>Bacteria</taxon>
        <taxon>Pseudomonadati</taxon>
        <taxon>Pseudomonadota</taxon>
        <taxon>Betaproteobacteria</taxon>
        <taxon>Nitrosomonadales</taxon>
        <taxon>Nitrosomonadaceae</taxon>
        <taxon>Nitrosomonas</taxon>
    </lineage>
</organism>
<evidence type="ECO:0000313" key="1">
    <source>
        <dbReference type="EMBL" id="SFM37875.1"/>
    </source>
</evidence>
<dbReference type="AlphaFoldDB" id="A0A1I4QDR9"/>
<evidence type="ECO:0000313" key="2">
    <source>
        <dbReference type="Proteomes" id="UP000183287"/>
    </source>
</evidence>
<reference evidence="2" key="1">
    <citation type="submission" date="2016-10" db="EMBL/GenBank/DDBJ databases">
        <authorList>
            <person name="Varghese N."/>
            <person name="Submissions S."/>
        </authorList>
    </citation>
    <scope>NUCLEOTIDE SEQUENCE [LARGE SCALE GENOMIC DNA]</scope>
    <source>
        <strain evidence="2">Nm44</strain>
    </source>
</reference>
<accession>A0A1I4QDR9</accession>
<dbReference type="EMBL" id="FOUB01000026">
    <property type="protein sequence ID" value="SFM37875.1"/>
    <property type="molecule type" value="Genomic_DNA"/>
</dbReference>
<sequence length="160" mass="17737">MRLRLLLITIVLLGGCATHHYIPPELQYVAPTDQENSLATLVGFNEKRLLIDDLTAFVLAVGGKRVISGRHGWSTPLALRPGLRAITAAFQRSPLTSQADLKLKVVAGGQYQIQFSTDAFFFRTGSYCDFWIIDIATQKPVTGIERGNIVNSIRYFPTID</sequence>
<dbReference type="Proteomes" id="UP000183287">
    <property type="component" value="Unassembled WGS sequence"/>
</dbReference>
<protein>
    <recommendedName>
        <fullName evidence="3">Lipoprotein</fullName>
    </recommendedName>
</protein>
<keyword evidence="2" id="KW-1185">Reference proteome</keyword>
<dbReference type="PROSITE" id="PS51257">
    <property type="entry name" value="PROKAR_LIPOPROTEIN"/>
    <property type="match status" value="1"/>
</dbReference>